<keyword evidence="6" id="KW-1185">Reference proteome</keyword>
<dbReference type="GO" id="GO:0051287">
    <property type="term" value="F:NAD binding"/>
    <property type="evidence" value="ECO:0007669"/>
    <property type="project" value="InterPro"/>
</dbReference>
<evidence type="ECO:0000256" key="2">
    <source>
        <dbReference type="ARBA" id="ARBA00023002"/>
    </source>
</evidence>
<evidence type="ECO:0000256" key="5">
    <source>
        <dbReference type="RuleBase" id="RU003719"/>
    </source>
</evidence>
<dbReference type="GO" id="GO:0016618">
    <property type="term" value="F:hydroxypyruvate reductase [NAD(P)H] activity"/>
    <property type="evidence" value="ECO:0000318"/>
    <property type="project" value="GO_Central"/>
</dbReference>
<proteinExistence type="inferred from homology"/>
<accession>A0A2I4DHM6</accession>
<dbReference type="KEGG" id="jre:108980243"/>
<dbReference type="Gramene" id="Jr07_32880_p1">
    <property type="protein sequence ID" value="cds.Jr07_32880_p1"/>
    <property type="gene ID" value="Jr07_32880"/>
</dbReference>
<evidence type="ECO:0000256" key="3">
    <source>
        <dbReference type="ARBA" id="ARBA00023027"/>
    </source>
</evidence>
<dbReference type="EC" id="1.1.1.79" evidence="4"/>
<evidence type="ECO:0000256" key="1">
    <source>
        <dbReference type="ARBA" id="ARBA00022857"/>
    </source>
</evidence>
<evidence type="ECO:0000256" key="4">
    <source>
        <dbReference type="ARBA" id="ARBA00066661"/>
    </source>
</evidence>
<dbReference type="OrthoDB" id="298012at2759"/>
<dbReference type="CDD" id="cd12156">
    <property type="entry name" value="HPPR"/>
    <property type="match status" value="1"/>
</dbReference>
<dbReference type="Proteomes" id="UP000235220">
    <property type="component" value="Chromosome 7"/>
</dbReference>
<dbReference type="InterPro" id="IPR006140">
    <property type="entry name" value="D-isomer_DH_NAD-bd"/>
</dbReference>
<reference evidence="7" key="1">
    <citation type="submission" date="2025-08" db="UniProtKB">
        <authorList>
            <consortium name="RefSeq"/>
        </authorList>
    </citation>
    <scope>IDENTIFICATION</scope>
    <source>
        <tissue evidence="7">Leaves</tissue>
    </source>
</reference>
<dbReference type="InterPro" id="IPR050223">
    <property type="entry name" value="D-isomer_2-hydroxyacid_DH"/>
</dbReference>
<name>A0A2I4DHM6_JUGRE</name>
<dbReference type="AlphaFoldDB" id="A0A2I4DHM6"/>
<dbReference type="GO" id="GO:0030267">
    <property type="term" value="F:glyoxylate reductase (NADPH) activity"/>
    <property type="evidence" value="ECO:0000318"/>
    <property type="project" value="GO_Central"/>
</dbReference>
<evidence type="ECO:0000313" key="6">
    <source>
        <dbReference type="Proteomes" id="UP000235220"/>
    </source>
</evidence>
<dbReference type="SUPFAM" id="SSF52283">
    <property type="entry name" value="Formate/glycerate dehydrogenase catalytic domain-like"/>
    <property type="match status" value="1"/>
</dbReference>
<gene>
    <name evidence="7" type="primary">LOC108980243</name>
</gene>
<dbReference type="Pfam" id="PF00389">
    <property type="entry name" value="2-Hacid_dh"/>
    <property type="match status" value="1"/>
</dbReference>
<dbReference type="Gene3D" id="3.40.50.720">
    <property type="entry name" value="NAD(P)-binding Rossmann-like Domain"/>
    <property type="match status" value="2"/>
</dbReference>
<keyword evidence="3" id="KW-0520">NAD</keyword>
<dbReference type="GeneID" id="108980243"/>
<organism evidence="6 7">
    <name type="scientific">Juglans regia</name>
    <name type="common">English walnut</name>
    <dbReference type="NCBI Taxonomy" id="51240"/>
    <lineage>
        <taxon>Eukaryota</taxon>
        <taxon>Viridiplantae</taxon>
        <taxon>Streptophyta</taxon>
        <taxon>Embryophyta</taxon>
        <taxon>Tracheophyta</taxon>
        <taxon>Spermatophyta</taxon>
        <taxon>Magnoliopsida</taxon>
        <taxon>eudicotyledons</taxon>
        <taxon>Gunneridae</taxon>
        <taxon>Pentapetalae</taxon>
        <taxon>rosids</taxon>
        <taxon>fabids</taxon>
        <taxon>Fagales</taxon>
        <taxon>Juglandaceae</taxon>
        <taxon>Juglans</taxon>
    </lineage>
</organism>
<dbReference type="FunFam" id="3.40.50.720:FF:000213">
    <property type="entry name" value="Putative 2-hydroxyacid dehydrogenase"/>
    <property type="match status" value="1"/>
</dbReference>
<dbReference type="FunCoup" id="A0A2I4DHM6">
    <property type="interactions" value="2074"/>
</dbReference>
<dbReference type="GO" id="GO:0005829">
    <property type="term" value="C:cytosol"/>
    <property type="evidence" value="ECO:0000318"/>
    <property type="project" value="GO_Central"/>
</dbReference>
<dbReference type="PANTHER" id="PTHR10996">
    <property type="entry name" value="2-HYDROXYACID DEHYDROGENASE-RELATED"/>
    <property type="match status" value="1"/>
</dbReference>
<sequence>MAAHDNRQVNHKELPQILVLEPPPIMIFYGDQFLKNFRVLKAWESQLPLDQFLTIHAKSVQALLMSPRQLTTNILQLLPSLQLVVTASAGLDHIDLPECRRRGISIANANDTYSEDVADIAVGLLIDVFRKISSADSFVRKGLWPTKGDFPLGSKLGGKRVGIVGLGSIGQEVAKRLQAFGCRISYSSRNKKPYVSYPFYSSVVQLATDSDVLIVCCSLTQQTHQMINKDVMLALGMEGVIVNVGRGEIIKEEELVQCLVQGELGGAGLDVFENEPNVPEELFALDKVVLSPHRAAHTAETMIAMCELVKGNFEAFLISNKPLLSPVALNN</sequence>
<dbReference type="PANTHER" id="PTHR10996:SF237">
    <property type="entry name" value="GLYOXYLATE_HYDROXYPYRUVATE REDUCTASE HPR3-LIKE"/>
    <property type="match status" value="1"/>
</dbReference>
<dbReference type="GO" id="GO:0009853">
    <property type="term" value="P:photorespiration"/>
    <property type="evidence" value="ECO:0007669"/>
    <property type="project" value="UniProtKB-ARBA"/>
</dbReference>
<evidence type="ECO:0000313" key="7">
    <source>
        <dbReference type="RefSeq" id="XP_018806649.1"/>
    </source>
</evidence>
<dbReference type="RefSeq" id="XP_018806649.1">
    <property type="nucleotide sequence ID" value="XM_018951104.1"/>
</dbReference>
<keyword evidence="2 5" id="KW-0560">Oxidoreductase</keyword>
<protein>
    <recommendedName>
        <fullName evidence="4">glyoxylate reductase (NADP(+))</fullName>
        <ecNumber evidence="4">1.1.1.79</ecNumber>
    </recommendedName>
</protein>
<dbReference type="InterPro" id="IPR006139">
    <property type="entry name" value="D-isomer_2_OHA_DH_cat_dom"/>
</dbReference>
<dbReference type="Pfam" id="PF02826">
    <property type="entry name" value="2-Hacid_dh_C"/>
    <property type="match status" value="1"/>
</dbReference>
<dbReference type="SUPFAM" id="SSF51735">
    <property type="entry name" value="NAD(P)-binding Rossmann-fold domains"/>
    <property type="match status" value="1"/>
</dbReference>
<dbReference type="STRING" id="51240.A0A2I4DHM6"/>
<dbReference type="InterPro" id="IPR036291">
    <property type="entry name" value="NAD(P)-bd_dom_sf"/>
</dbReference>
<keyword evidence="1" id="KW-0521">NADP</keyword>
<comment type="similarity">
    <text evidence="5">Belongs to the D-isomer specific 2-hydroxyacid dehydrogenase family.</text>
</comment>